<keyword evidence="2" id="KW-1185">Reference proteome</keyword>
<dbReference type="RefSeq" id="WP_154176411.1">
    <property type="nucleotide sequence ID" value="NZ_WJXZ01000009.1"/>
</dbReference>
<evidence type="ECO:0008006" key="3">
    <source>
        <dbReference type="Google" id="ProtNLM"/>
    </source>
</evidence>
<protein>
    <recommendedName>
        <fullName evidence="3">HEAT repeat domain-containing protein</fullName>
    </recommendedName>
</protein>
<evidence type="ECO:0000313" key="1">
    <source>
        <dbReference type="EMBL" id="MRS63058.1"/>
    </source>
</evidence>
<reference evidence="1 2" key="1">
    <citation type="journal article" date="2018" name="Antonie Van Leeuwenhoek">
        <title>Larkinella terrae sp. nov., isolated from soil on Jeju Island, South Korea.</title>
        <authorList>
            <person name="Ten L.N."/>
            <person name="Jeon J."/>
            <person name="Park S.J."/>
            <person name="Park S."/>
            <person name="Lee S.Y."/>
            <person name="Kim M.K."/>
            <person name="Jung H.Y."/>
        </authorList>
    </citation>
    <scope>NUCLEOTIDE SEQUENCE [LARGE SCALE GENOMIC DNA]</scope>
    <source>
        <strain evidence="1 2">KCTC 52001</strain>
    </source>
</reference>
<dbReference type="EMBL" id="WJXZ01000009">
    <property type="protein sequence ID" value="MRS63058.1"/>
    <property type="molecule type" value="Genomic_DNA"/>
</dbReference>
<proteinExistence type="predicted"/>
<accession>A0A7K0ENM2</accession>
<evidence type="ECO:0000313" key="2">
    <source>
        <dbReference type="Proteomes" id="UP000441754"/>
    </source>
</evidence>
<comment type="caution">
    <text evidence="1">The sequence shown here is derived from an EMBL/GenBank/DDBJ whole genome shotgun (WGS) entry which is preliminary data.</text>
</comment>
<dbReference type="OrthoDB" id="949324at2"/>
<organism evidence="1 2">
    <name type="scientific">Larkinella terrae</name>
    <dbReference type="NCBI Taxonomy" id="2025311"/>
    <lineage>
        <taxon>Bacteria</taxon>
        <taxon>Pseudomonadati</taxon>
        <taxon>Bacteroidota</taxon>
        <taxon>Cytophagia</taxon>
        <taxon>Cytophagales</taxon>
        <taxon>Spirosomataceae</taxon>
        <taxon>Larkinella</taxon>
    </lineage>
</organism>
<dbReference type="SUPFAM" id="SSF48371">
    <property type="entry name" value="ARM repeat"/>
    <property type="match status" value="1"/>
</dbReference>
<dbReference type="Proteomes" id="UP000441754">
    <property type="component" value="Unassembled WGS sequence"/>
</dbReference>
<dbReference type="AlphaFoldDB" id="A0A7K0ENM2"/>
<gene>
    <name evidence="1" type="ORF">GJJ30_17295</name>
</gene>
<dbReference type="InterPro" id="IPR016024">
    <property type="entry name" value="ARM-type_fold"/>
</dbReference>
<name>A0A7K0ENM2_9BACT</name>
<sequence>MYEMTSKDLYFANGGQTHYIYRDGFGDQYKASPAEEAAWRKELIEREWKRLHTETNAVLIKALIGNLMYHNADKLVPKLTKKLAEVSPETRVVIAGSLWRINGYKKSFSIIQETFRSHREAVLSTVFATFQEMVGNQEVAVFLINCLENNDAVLCQKAHVTLTMWSYMGLPQLRDGDLINRLSPEDKRSNPDTFQAALKTAKCILKIR</sequence>